<protein>
    <submittedName>
        <fullName evidence="1">Uncharacterized protein</fullName>
    </submittedName>
</protein>
<organism evidence="1 2">
    <name type="scientific">Leucogyrophana mollusca</name>
    <dbReference type="NCBI Taxonomy" id="85980"/>
    <lineage>
        <taxon>Eukaryota</taxon>
        <taxon>Fungi</taxon>
        <taxon>Dikarya</taxon>
        <taxon>Basidiomycota</taxon>
        <taxon>Agaricomycotina</taxon>
        <taxon>Agaricomycetes</taxon>
        <taxon>Agaricomycetidae</taxon>
        <taxon>Boletales</taxon>
        <taxon>Boletales incertae sedis</taxon>
        <taxon>Leucogyrophana</taxon>
    </lineage>
</organism>
<accession>A0ACB8BVJ2</accession>
<keyword evidence="2" id="KW-1185">Reference proteome</keyword>
<proteinExistence type="predicted"/>
<dbReference type="Proteomes" id="UP000790709">
    <property type="component" value="Unassembled WGS sequence"/>
</dbReference>
<comment type="caution">
    <text evidence="1">The sequence shown here is derived from an EMBL/GenBank/DDBJ whole genome shotgun (WGS) entry which is preliminary data.</text>
</comment>
<name>A0ACB8BVJ2_9AGAM</name>
<evidence type="ECO:0000313" key="2">
    <source>
        <dbReference type="Proteomes" id="UP000790709"/>
    </source>
</evidence>
<gene>
    <name evidence="1" type="ORF">BV22DRAFT_106015</name>
</gene>
<evidence type="ECO:0000313" key="1">
    <source>
        <dbReference type="EMBL" id="KAH7929724.1"/>
    </source>
</evidence>
<reference evidence="1" key="1">
    <citation type="journal article" date="2021" name="New Phytol.">
        <title>Evolutionary innovations through gain and loss of genes in the ectomycorrhizal Boletales.</title>
        <authorList>
            <person name="Wu G."/>
            <person name="Miyauchi S."/>
            <person name="Morin E."/>
            <person name="Kuo A."/>
            <person name="Drula E."/>
            <person name="Varga T."/>
            <person name="Kohler A."/>
            <person name="Feng B."/>
            <person name="Cao Y."/>
            <person name="Lipzen A."/>
            <person name="Daum C."/>
            <person name="Hundley H."/>
            <person name="Pangilinan J."/>
            <person name="Johnson J."/>
            <person name="Barry K."/>
            <person name="LaButti K."/>
            <person name="Ng V."/>
            <person name="Ahrendt S."/>
            <person name="Min B."/>
            <person name="Choi I.G."/>
            <person name="Park H."/>
            <person name="Plett J.M."/>
            <person name="Magnuson J."/>
            <person name="Spatafora J.W."/>
            <person name="Nagy L.G."/>
            <person name="Henrissat B."/>
            <person name="Grigoriev I.V."/>
            <person name="Yang Z.L."/>
            <person name="Xu J."/>
            <person name="Martin F.M."/>
        </authorList>
    </citation>
    <scope>NUCLEOTIDE SEQUENCE</scope>
    <source>
        <strain evidence="1">KUC20120723A-06</strain>
    </source>
</reference>
<dbReference type="EMBL" id="MU266338">
    <property type="protein sequence ID" value="KAH7929724.1"/>
    <property type="molecule type" value="Genomic_DNA"/>
</dbReference>
<sequence>MMLHANNACSWTVKRVRSSRLVVGSYLFRRCDIPFLPLVLVFLNFLALSSCISLTICLSYVATAIGRYFVDQIHIAQSVLFKMNIINFVILSMGSRTSVG</sequence>